<feature type="region of interest" description="Disordered" evidence="1">
    <location>
        <begin position="1"/>
        <end position="40"/>
    </location>
</feature>
<organism evidence="2 3">
    <name type="scientific">Pseudohongiella spirulinae</name>
    <dbReference type="NCBI Taxonomy" id="1249552"/>
    <lineage>
        <taxon>Bacteria</taxon>
        <taxon>Pseudomonadati</taxon>
        <taxon>Pseudomonadota</taxon>
        <taxon>Gammaproteobacteria</taxon>
        <taxon>Pseudomonadales</taxon>
        <taxon>Pseudohongiellaceae</taxon>
        <taxon>Pseudohongiella</taxon>
    </lineage>
</organism>
<dbReference type="Pfam" id="PF03993">
    <property type="entry name" value="DUF349"/>
    <property type="match status" value="4"/>
</dbReference>
<dbReference type="OrthoDB" id="5523335at2"/>
<keyword evidence="3" id="KW-1185">Reference proteome</keyword>
<dbReference type="KEGG" id="pspi:PS2015_1364"/>
<dbReference type="AlphaFoldDB" id="A0A0S2KCW5"/>
<accession>A0A0S2KCW5</accession>
<name>A0A0S2KCW5_9GAMM</name>
<evidence type="ECO:0008006" key="4">
    <source>
        <dbReference type="Google" id="ProtNLM"/>
    </source>
</evidence>
<evidence type="ECO:0000256" key="1">
    <source>
        <dbReference type="SAM" id="MobiDB-lite"/>
    </source>
</evidence>
<dbReference type="EMBL" id="CP013189">
    <property type="protein sequence ID" value="ALO46021.1"/>
    <property type="molecule type" value="Genomic_DNA"/>
</dbReference>
<proteinExistence type="predicted"/>
<evidence type="ECO:0000313" key="2">
    <source>
        <dbReference type="EMBL" id="ALO46021.1"/>
    </source>
</evidence>
<sequence>MTSSTQDPKPVENSLREQSKSPEASAGVAAPMSEKEKLQRAIPGTSYRDLPTLTVLQARILALLDDANDDAELLGLQELLRERMSQHEQWQKSIIGEVESSVAQLELLLTEGRLREAQSLWDKNQNTLKRIGETDQQRLQELLQPHKAELTKLLDWKRFAASEKKRELIEKMTALISEEIPPATKARQIRELQDEWKLLGHSDDNDTLWVQFSELSKTAFEPCKIYFKERKEKQAANLIARTNICEQLEAYVSSLQESEVDLAEAARLEQKARADWKTFAPVAQNKIKNLQSRFNKVLADLKQQKRSALLAHNAKKQALIDQAKTLVDSEDLAAAINTAKRLQSDWKSLGPGSFKDDRKLWSEFRAACDALFARRDDQSRAQKQESRKTNSAARDLVRQISDLLTLEDEAFIDSRAEYQKLRKSFRETLASDQKANQKALLEQFNKVTRRYEQRLKAAPDKKALQLAQQITQRAELCRQAEELLLAGRPVSESEHTIKQQWSELEPVSDANWATLLEQRFTQLLDWMASPADSATSIANAARKLTERMRELCVDTEIICGADTPLEDKAIRMQQQLNQLQKGLGRLPPTLKERLEKIQEAEMQLNCSGPLSAQSRSSFSQRLQKVRQKA</sequence>
<evidence type="ECO:0000313" key="3">
    <source>
        <dbReference type="Proteomes" id="UP000065641"/>
    </source>
</evidence>
<protein>
    <recommendedName>
        <fullName evidence="4">DUF349 domain-containing protein</fullName>
    </recommendedName>
</protein>
<dbReference type="InterPro" id="IPR007139">
    <property type="entry name" value="DUF349"/>
</dbReference>
<feature type="compositionally biased region" description="Polar residues" evidence="1">
    <location>
        <begin position="607"/>
        <end position="622"/>
    </location>
</feature>
<feature type="region of interest" description="Disordered" evidence="1">
    <location>
        <begin position="607"/>
        <end position="629"/>
    </location>
</feature>
<gene>
    <name evidence="2" type="ORF">PS2015_1364</name>
</gene>
<reference evidence="2 3" key="1">
    <citation type="submission" date="2015-11" db="EMBL/GenBank/DDBJ databases">
        <authorList>
            <person name="Zhang Y."/>
            <person name="Guo Z."/>
        </authorList>
    </citation>
    <scope>NUCLEOTIDE SEQUENCE [LARGE SCALE GENOMIC DNA]</scope>
    <source>
        <strain evidence="2 3">KCTC 32221</strain>
    </source>
</reference>
<dbReference type="Proteomes" id="UP000065641">
    <property type="component" value="Chromosome"/>
</dbReference>
<dbReference type="STRING" id="1249552.PS2015_1364"/>